<sequence>MKTQIKLDNTTVLNRKMWAQFNLCSFFTKKDMDASTIEDGSAMLRIYKVPLGINNKCQKT</sequence>
<comment type="caution">
    <text evidence="1">The sequence shown here is derived from an EMBL/GenBank/DDBJ whole genome shotgun (WGS) entry which is preliminary data.</text>
</comment>
<evidence type="ECO:0000313" key="2">
    <source>
        <dbReference type="Proteomes" id="UP001501411"/>
    </source>
</evidence>
<protein>
    <submittedName>
        <fullName evidence="1">Uncharacterized protein</fullName>
    </submittedName>
</protein>
<dbReference type="Proteomes" id="UP001501411">
    <property type="component" value="Unassembled WGS sequence"/>
</dbReference>
<evidence type="ECO:0000313" key="1">
    <source>
        <dbReference type="EMBL" id="GAA4796248.1"/>
    </source>
</evidence>
<organism evidence="1 2">
    <name type="scientific">Olivibacter ginsenosidimutans</name>
    <dbReference type="NCBI Taxonomy" id="1176537"/>
    <lineage>
        <taxon>Bacteria</taxon>
        <taxon>Pseudomonadati</taxon>
        <taxon>Bacteroidota</taxon>
        <taxon>Sphingobacteriia</taxon>
        <taxon>Sphingobacteriales</taxon>
        <taxon>Sphingobacteriaceae</taxon>
        <taxon>Olivibacter</taxon>
    </lineage>
</organism>
<dbReference type="RefSeq" id="WP_345232213.1">
    <property type="nucleotide sequence ID" value="NZ_BAABIQ010000037.1"/>
</dbReference>
<proteinExistence type="predicted"/>
<accession>A0ABP9BM72</accession>
<dbReference type="EMBL" id="BAABIQ010000037">
    <property type="protein sequence ID" value="GAA4796248.1"/>
    <property type="molecule type" value="Genomic_DNA"/>
</dbReference>
<name>A0ABP9BM72_9SPHI</name>
<reference evidence="2" key="1">
    <citation type="journal article" date="2019" name="Int. J. Syst. Evol. Microbiol.">
        <title>The Global Catalogue of Microorganisms (GCM) 10K type strain sequencing project: providing services to taxonomists for standard genome sequencing and annotation.</title>
        <authorList>
            <consortium name="The Broad Institute Genomics Platform"/>
            <consortium name="The Broad Institute Genome Sequencing Center for Infectious Disease"/>
            <person name="Wu L."/>
            <person name="Ma J."/>
        </authorList>
    </citation>
    <scope>NUCLEOTIDE SEQUENCE [LARGE SCALE GENOMIC DNA]</scope>
    <source>
        <strain evidence="2">JCM 18200</strain>
    </source>
</reference>
<gene>
    <name evidence="1" type="ORF">GCM10023231_25850</name>
</gene>
<keyword evidence="2" id="KW-1185">Reference proteome</keyword>